<protein>
    <recommendedName>
        <fullName evidence="3">tRNA-splicing endonuclease subunit Sen54 N-terminal domain-containing protein</fullName>
    </recommendedName>
</protein>
<evidence type="ECO:0000313" key="4">
    <source>
        <dbReference type="EMBL" id="KAJ8946304.1"/>
    </source>
</evidence>
<name>A0AAV8Y6I4_9CUCU</name>
<gene>
    <name evidence="4" type="ORF">NQ318_004193</name>
</gene>
<dbReference type="AlphaFoldDB" id="A0AAV8Y6I4"/>
<evidence type="ECO:0000256" key="1">
    <source>
        <dbReference type="ARBA" id="ARBA00005736"/>
    </source>
</evidence>
<dbReference type="Proteomes" id="UP001162162">
    <property type="component" value="Unassembled WGS sequence"/>
</dbReference>
<accession>A0AAV8Y6I4</accession>
<dbReference type="InterPro" id="IPR024336">
    <property type="entry name" value="tRNA_splic_suSen54_N"/>
</dbReference>
<feature type="domain" description="tRNA-splicing endonuclease subunit Sen54 N-terminal" evidence="3">
    <location>
        <begin position="156"/>
        <end position="222"/>
    </location>
</feature>
<dbReference type="InterPro" id="IPR024337">
    <property type="entry name" value="tRNA_splic_suSen54"/>
</dbReference>
<dbReference type="PANTHER" id="PTHR21027">
    <property type="entry name" value="TRNA-SPLICING ENDONUCLEASE SUBUNIT SEN54"/>
    <property type="match status" value="1"/>
</dbReference>
<dbReference type="EMBL" id="JAPWTK010000189">
    <property type="protein sequence ID" value="KAJ8946304.1"/>
    <property type="molecule type" value="Genomic_DNA"/>
</dbReference>
<keyword evidence="5" id="KW-1185">Reference proteome</keyword>
<organism evidence="4 5">
    <name type="scientific">Aromia moschata</name>
    <dbReference type="NCBI Taxonomy" id="1265417"/>
    <lineage>
        <taxon>Eukaryota</taxon>
        <taxon>Metazoa</taxon>
        <taxon>Ecdysozoa</taxon>
        <taxon>Arthropoda</taxon>
        <taxon>Hexapoda</taxon>
        <taxon>Insecta</taxon>
        <taxon>Pterygota</taxon>
        <taxon>Neoptera</taxon>
        <taxon>Endopterygota</taxon>
        <taxon>Coleoptera</taxon>
        <taxon>Polyphaga</taxon>
        <taxon>Cucujiformia</taxon>
        <taxon>Chrysomeloidea</taxon>
        <taxon>Cerambycidae</taxon>
        <taxon>Cerambycinae</taxon>
        <taxon>Callichromatini</taxon>
        <taxon>Aromia</taxon>
    </lineage>
</organism>
<dbReference type="GO" id="GO:0000214">
    <property type="term" value="C:tRNA-intron endonuclease complex"/>
    <property type="evidence" value="ECO:0007669"/>
    <property type="project" value="TreeGrafter"/>
</dbReference>
<evidence type="ECO:0000256" key="2">
    <source>
        <dbReference type="ARBA" id="ARBA00022694"/>
    </source>
</evidence>
<comment type="caution">
    <text evidence="4">The sequence shown here is derived from an EMBL/GenBank/DDBJ whole genome shotgun (WGS) entry which is preliminary data.</text>
</comment>
<dbReference type="PANTHER" id="PTHR21027:SF1">
    <property type="entry name" value="TRNA-SPLICING ENDONUCLEASE SUBUNIT SEN54"/>
    <property type="match status" value="1"/>
</dbReference>
<keyword evidence="2" id="KW-0819">tRNA processing</keyword>
<reference evidence="4" key="1">
    <citation type="journal article" date="2023" name="Insect Mol. Biol.">
        <title>Genome sequencing provides insights into the evolution of gene families encoding plant cell wall-degrading enzymes in longhorned beetles.</title>
        <authorList>
            <person name="Shin N.R."/>
            <person name="Okamura Y."/>
            <person name="Kirsch R."/>
            <person name="Pauchet Y."/>
        </authorList>
    </citation>
    <scope>NUCLEOTIDE SEQUENCE</scope>
    <source>
        <strain evidence="4">AMC_N1</strain>
    </source>
</reference>
<comment type="similarity">
    <text evidence="1">Belongs to the SEN54 family.</text>
</comment>
<dbReference type="GO" id="GO:0000379">
    <property type="term" value="P:tRNA-type intron splice site recognition and cleavage"/>
    <property type="evidence" value="ECO:0007669"/>
    <property type="project" value="TreeGrafter"/>
</dbReference>
<evidence type="ECO:0000313" key="5">
    <source>
        <dbReference type="Proteomes" id="UP001162162"/>
    </source>
</evidence>
<evidence type="ECO:0000259" key="3">
    <source>
        <dbReference type="Pfam" id="PF12928"/>
    </source>
</evidence>
<proteinExistence type="inferred from homology"/>
<sequence length="421" mass="49280">MEARCIPLYSAIAAYVSLPRANLEVESSVVVLCAVLKESLNNKTKQVWIRNCLKKRPTNGHRNLLRELSLEPTLYQNFLRMNEEVFEQLSMVCPLFEKRNTRMRTAISPTERAKKLINDHKNPIVKVELPDAKLFLRSFKQDECVFIEKHKNNLETLLGHGRVERRCARSKVEWSTDNQLATVTKTVKTLLHNFGYQDRNGIFLYPEETLYLMETNRVEVTWKNVPLSIQEGYNLLFKHKCSLTQYRVYKKLVLLGYRVLRYEEIMRRKFKNKKTDDGINQELNNKSSSKRSIEECGENECGRKRLCTETTNVSEVKSRGLNIIEPVVNIQKKSFKDILEKLRTTAPRPYKLSLKNEQIPDFCVFLPNNKTRCDYDFHLFICKEPTLERKMYNHSLPAVFAISSDDNISFYKLSTINLPFC</sequence>
<dbReference type="Pfam" id="PF12928">
    <property type="entry name" value="tRNA_int_end_N2"/>
    <property type="match status" value="1"/>
</dbReference>